<comment type="caution">
    <text evidence="4">The sequence shown here is derived from an EMBL/GenBank/DDBJ whole genome shotgun (WGS) entry which is preliminary data.</text>
</comment>
<dbReference type="PANTHER" id="PTHR46188:SF1">
    <property type="entry name" value="BOLA-LIKE PROTEIN 3"/>
    <property type="match status" value="1"/>
</dbReference>
<evidence type="ECO:0000256" key="3">
    <source>
        <dbReference type="SAM" id="MobiDB-lite"/>
    </source>
</evidence>
<name>A0AAD5YDP7_9APHY</name>
<evidence type="ECO:0000313" key="4">
    <source>
        <dbReference type="EMBL" id="KAJ3484428.1"/>
    </source>
</evidence>
<dbReference type="Gene3D" id="3.30.300.90">
    <property type="entry name" value="BolA-like"/>
    <property type="match status" value="1"/>
</dbReference>
<dbReference type="InterPro" id="IPR036065">
    <property type="entry name" value="BolA-like_sf"/>
</dbReference>
<evidence type="ECO:0000256" key="2">
    <source>
        <dbReference type="RuleBase" id="RU003860"/>
    </source>
</evidence>
<dbReference type="Pfam" id="PF01722">
    <property type="entry name" value="BolA"/>
    <property type="match status" value="1"/>
</dbReference>
<proteinExistence type="inferred from homology"/>
<dbReference type="Proteomes" id="UP001212997">
    <property type="component" value="Unassembled WGS sequence"/>
</dbReference>
<protein>
    <recommendedName>
        <fullName evidence="6">Bola-like protein</fullName>
    </recommendedName>
</protein>
<evidence type="ECO:0000256" key="1">
    <source>
        <dbReference type="ARBA" id="ARBA00005578"/>
    </source>
</evidence>
<sequence length="119" mass="13036">MFSLSLACRRVARSPSALWQVGRGYAAKPETKPSPPPQEMDEGERKIMSKLSSEFTPSHLAVQDISGGCGSFYAISITSDKFRGLSTVKQHRLVNAVLKDEIDVIHGLQVLRLEAHVAT</sequence>
<organism evidence="4 5">
    <name type="scientific">Meripilus lineatus</name>
    <dbReference type="NCBI Taxonomy" id="2056292"/>
    <lineage>
        <taxon>Eukaryota</taxon>
        <taxon>Fungi</taxon>
        <taxon>Dikarya</taxon>
        <taxon>Basidiomycota</taxon>
        <taxon>Agaricomycotina</taxon>
        <taxon>Agaricomycetes</taxon>
        <taxon>Polyporales</taxon>
        <taxon>Meripilaceae</taxon>
        <taxon>Meripilus</taxon>
    </lineage>
</organism>
<feature type="region of interest" description="Disordered" evidence="3">
    <location>
        <begin position="23"/>
        <end position="44"/>
    </location>
</feature>
<dbReference type="AlphaFoldDB" id="A0AAD5YDP7"/>
<dbReference type="EMBL" id="JANAWD010000189">
    <property type="protein sequence ID" value="KAJ3484428.1"/>
    <property type="molecule type" value="Genomic_DNA"/>
</dbReference>
<dbReference type="GO" id="GO:0005759">
    <property type="term" value="C:mitochondrial matrix"/>
    <property type="evidence" value="ECO:0007669"/>
    <property type="project" value="TreeGrafter"/>
</dbReference>
<evidence type="ECO:0000313" key="5">
    <source>
        <dbReference type="Proteomes" id="UP001212997"/>
    </source>
</evidence>
<dbReference type="SUPFAM" id="SSF82657">
    <property type="entry name" value="BolA-like"/>
    <property type="match status" value="1"/>
</dbReference>
<evidence type="ECO:0008006" key="6">
    <source>
        <dbReference type="Google" id="ProtNLM"/>
    </source>
</evidence>
<reference evidence="4" key="1">
    <citation type="submission" date="2022-07" db="EMBL/GenBank/DDBJ databases">
        <title>Genome Sequence of Physisporinus lineatus.</title>
        <authorList>
            <person name="Buettner E."/>
        </authorList>
    </citation>
    <scope>NUCLEOTIDE SEQUENCE</scope>
    <source>
        <strain evidence="4">VT162</strain>
    </source>
</reference>
<keyword evidence="5" id="KW-1185">Reference proteome</keyword>
<comment type="similarity">
    <text evidence="1 2">Belongs to the BolA/IbaG family.</text>
</comment>
<gene>
    <name evidence="4" type="ORF">NLI96_g5651</name>
</gene>
<accession>A0AAD5YDP7</accession>
<dbReference type="InterPro" id="IPR002634">
    <property type="entry name" value="BolA"/>
</dbReference>
<dbReference type="PANTHER" id="PTHR46188">
    <property type="entry name" value="BOLA-LIKE PROTEIN 3"/>
    <property type="match status" value="1"/>
</dbReference>
<dbReference type="InterPro" id="IPR052275">
    <property type="entry name" value="Mt_Fe-S_assembly_factor"/>
</dbReference>